<dbReference type="Gene3D" id="1.10.510.10">
    <property type="entry name" value="Transferase(Phosphotransferase) domain 1"/>
    <property type="match status" value="1"/>
</dbReference>
<dbReference type="PROSITE" id="PS50011">
    <property type="entry name" value="PROTEIN_KINASE_DOM"/>
    <property type="match status" value="1"/>
</dbReference>
<feature type="region of interest" description="Disordered" evidence="4">
    <location>
        <begin position="374"/>
        <end position="442"/>
    </location>
</feature>
<evidence type="ECO:0000313" key="6">
    <source>
        <dbReference type="EMBL" id="WAL64958.1"/>
    </source>
</evidence>
<protein>
    <submittedName>
        <fullName evidence="6">Protein kinase</fullName>
    </submittedName>
</protein>
<keyword evidence="6" id="KW-0418">Kinase</keyword>
<feature type="binding site" evidence="3">
    <location>
        <position position="42"/>
    </location>
    <ligand>
        <name>ATP</name>
        <dbReference type="ChEBI" id="CHEBI:30616"/>
    </ligand>
</feature>
<sequence length="542" mass="55285">MNDWVGRGLVGRYQLVDLVGSGGMGSVWRVWDAQRHQYVAAKLLRPADAGSLLRFVREQSLRVVHPHVLAPHGWAAEDDQVLLTMDLVRGGSVAQLLDDRGALPLPYVAVLIDQLLEALAAVHAQGIVHRDVKPSNLLLEPTGRGGPFLRLADFGVAAVLGEPRLTHTHLAIGTPGYMAPEHALGAGPDVRQDIYATGVVAVRLLTGRLPAAGMPDTLPDAIRAVIRVLSAESASDRPDSAAAARRDWRAALELAGVGPVDPDGPGAIEVFERLDPLPAGFGPDGPVASPGTAGFGATTPVEWPGTDPRAAPGPVGTFESGAHSGPGKAKRLGRPALVALGVAALAAAIVVPVVLTTKNSATLSGSVGPAIPAGPAESTGSPVPTSVGASLPGTTIGAPPTATPRSSADAPGTVSQPGRTTAGQTTPVASSPRAPVDDSFSVSTTDGCGSVDFVDRGGNNDNALVHDYCADGHGVKAYAWLDGTYLGAAYNGNGEVAAPVTWSPFGSVRGGQHIGLKVCLVDGTDDPTPSRCAERTVTSVDG</sequence>
<dbReference type="InterPro" id="IPR008271">
    <property type="entry name" value="Ser/Thr_kinase_AS"/>
</dbReference>
<name>A0ABY7B2B7_9PSEU</name>
<dbReference type="PROSITE" id="PS00108">
    <property type="entry name" value="PROTEIN_KINASE_ST"/>
    <property type="match status" value="1"/>
</dbReference>
<feature type="compositionally biased region" description="Low complexity" evidence="4">
    <location>
        <begin position="392"/>
        <end position="404"/>
    </location>
</feature>
<feature type="compositionally biased region" description="Polar residues" evidence="4">
    <location>
        <begin position="378"/>
        <end position="388"/>
    </location>
</feature>
<dbReference type="CDD" id="cd14014">
    <property type="entry name" value="STKc_PknB_like"/>
    <property type="match status" value="1"/>
</dbReference>
<keyword evidence="2 3" id="KW-0067">ATP-binding</keyword>
<dbReference type="Proteomes" id="UP001163203">
    <property type="component" value="Chromosome"/>
</dbReference>
<dbReference type="InterPro" id="IPR000719">
    <property type="entry name" value="Prot_kinase_dom"/>
</dbReference>
<dbReference type="InterPro" id="IPR011009">
    <property type="entry name" value="Kinase-like_dom_sf"/>
</dbReference>
<evidence type="ECO:0000313" key="7">
    <source>
        <dbReference type="Proteomes" id="UP001163203"/>
    </source>
</evidence>
<dbReference type="GO" id="GO:0016301">
    <property type="term" value="F:kinase activity"/>
    <property type="evidence" value="ECO:0007669"/>
    <property type="project" value="UniProtKB-KW"/>
</dbReference>
<keyword evidence="1 3" id="KW-0547">Nucleotide-binding</keyword>
<organism evidence="6 7">
    <name type="scientific">Amycolatopsis cynarae</name>
    <dbReference type="NCBI Taxonomy" id="2995223"/>
    <lineage>
        <taxon>Bacteria</taxon>
        <taxon>Bacillati</taxon>
        <taxon>Actinomycetota</taxon>
        <taxon>Actinomycetes</taxon>
        <taxon>Pseudonocardiales</taxon>
        <taxon>Pseudonocardiaceae</taxon>
        <taxon>Amycolatopsis</taxon>
    </lineage>
</organism>
<feature type="compositionally biased region" description="Polar residues" evidence="4">
    <location>
        <begin position="413"/>
        <end position="429"/>
    </location>
</feature>
<evidence type="ECO:0000259" key="5">
    <source>
        <dbReference type="PROSITE" id="PS50011"/>
    </source>
</evidence>
<evidence type="ECO:0000256" key="1">
    <source>
        <dbReference type="ARBA" id="ARBA00022741"/>
    </source>
</evidence>
<dbReference type="SUPFAM" id="SSF56112">
    <property type="entry name" value="Protein kinase-like (PK-like)"/>
    <property type="match status" value="1"/>
</dbReference>
<dbReference type="EMBL" id="CP113836">
    <property type="protein sequence ID" value="WAL64958.1"/>
    <property type="molecule type" value="Genomic_DNA"/>
</dbReference>
<dbReference type="InterPro" id="IPR017441">
    <property type="entry name" value="Protein_kinase_ATP_BS"/>
</dbReference>
<proteinExistence type="predicted"/>
<dbReference type="PROSITE" id="PS00107">
    <property type="entry name" value="PROTEIN_KINASE_ATP"/>
    <property type="match status" value="1"/>
</dbReference>
<reference evidence="6" key="1">
    <citation type="submission" date="2022-11" db="EMBL/GenBank/DDBJ databases">
        <authorList>
            <person name="Mo P."/>
        </authorList>
    </citation>
    <scope>NUCLEOTIDE SEQUENCE</scope>
    <source>
        <strain evidence="6">HUAS 11-8</strain>
    </source>
</reference>
<gene>
    <name evidence="6" type="ORF">ORV05_29140</name>
</gene>
<dbReference type="Pfam" id="PF00069">
    <property type="entry name" value="Pkinase"/>
    <property type="match status" value="1"/>
</dbReference>
<keyword evidence="6" id="KW-0808">Transferase</keyword>
<evidence type="ECO:0000256" key="4">
    <source>
        <dbReference type="SAM" id="MobiDB-lite"/>
    </source>
</evidence>
<accession>A0ABY7B2B7</accession>
<dbReference type="InterPro" id="IPR053235">
    <property type="entry name" value="Ser_Thr_kinase"/>
</dbReference>
<dbReference type="SMART" id="SM00220">
    <property type="entry name" value="S_TKc"/>
    <property type="match status" value="1"/>
</dbReference>
<dbReference type="RefSeq" id="WP_268755174.1">
    <property type="nucleotide sequence ID" value="NZ_CP113836.1"/>
</dbReference>
<feature type="domain" description="Protein kinase" evidence="5">
    <location>
        <begin position="13"/>
        <end position="261"/>
    </location>
</feature>
<evidence type="ECO:0000256" key="2">
    <source>
        <dbReference type="ARBA" id="ARBA00022840"/>
    </source>
</evidence>
<keyword evidence="7" id="KW-1185">Reference proteome</keyword>
<dbReference type="PANTHER" id="PTHR24361">
    <property type="entry name" value="MITOGEN-ACTIVATED KINASE KINASE KINASE"/>
    <property type="match status" value="1"/>
</dbReference>
<evidence type="ECO:0000256" key="3">
    <source>
        <dbReference type="PROSITE-ProRule" id="PRU10141"/>
    </source>
</evidence>